<dbReference type="OrthoDB" id="1521716at2"/>
<dbReference type="PROSITE" id="PS51257">
    <property type="entry name" value="PROKAR_LIPOPROTEIN"/>
    <property type="match status" value="1"/>
</dbReference>
<proteinExistence type="predicted"/>
<reference evidence="1 2" key="1">
    <citation type="submission" date="2019-03" db="EMBL/GenBank/DDBJ databases">
        <title>San Antonio Military Medical Center submission to MRSN (WRAIR), pending publication.</title>
        <authorList>
            <person name="Blyth D.M."/>
            <person name="Mccarthy S.L."/>
            <person name="Schall S.E."/>
            <person name="Stam J.A."/>
            <person name="Ong A.C."/>
            <person name="Mcgann P.T."/>
        </authorList>
    </citation>
    <scope>NUCLEOTIDE SEQUENCE [LARGE SCALE GENOMIC DNA]</scope>
    <source>
        <strain evidence="1 2">MRSN571793</strain>
    </source>
</reference>
<evidence type="ECO:0000313" key="1">
    <source>
        <dbReference type="EMBL" id="TFD97933.1"/>
    </source>
</evidence>
<comment type="caution">
    <text evidence="1">The sequence shown here is derived from an EMBL/GenBank/DDBJ whole genome shotgun (WGS) entry which is preliminary data.</text>
</comment>
<dbReference type="RefSeq" id="WP_134435679.1">
    <property type="nucleotide sequence ID" value="NZ_SOML01000002.1"/>
</dbReference>
<keyword evidence="2" id="KW-1185">Reference proteome</keyword>
<gene>
    <name evidence="1" type="ORF">E2605_04760</name>
</gene>
<dbReference type="EMBL" id="SOML01000002">
    <property type="protein sequence ID" value="TFD97933.1"/>
    <property type="molecule type" value="Genomic_DNA"/>
</dbReference>
<dbReference type="STRING" id="1121485.GCA_000426485_02688"/>
<sequence length="437" mass="46364">MKKLIFFLTATAVSILFTGCSNEFSDEGPANIATKATVTIPHNTIITSNVTWSNTNEYILNGKVYVKAPATLTIQAGTTVKGVYNSNPELASALIVTRGAKISAIGTVTNPVILTAQNGLKGGWGGLVLLGKAPLNRTDQLIEGINPTVVPSGVDVYYGGGGAGLGTANDNSGTLRYVRVEYAGAKISEANELNAFTFGGVGSGTTLDHLQAYQGADDAFEFFGGTVDAKYLVSTATDDDAFDFDFGYRGRIQFAVSTIDPSLSYSSDPNGIECDNDGSSSGAEPFTRPVLSNLTIVGTETGKTNAGVSLKSAANFRRNTQFTLVNSILYGFPSGILKETTNSFTLLNNVVSSAVANQEFNAFTPDVSNLARAWNNLILDTPFGDYYNSNALRPTGGAAIDGSYYTHTDSWFTNTQYKGAIDKNARVASWLQDSWIK</sequence>
<dbReference type="PANTHER" id="PTHR41339:SF1">
    <property type="entry name" value="SECRETED PROTEIN"/>
    <property type="match status" value="1"/>
</dbReference>
<protein>
    <recommendedName>
        <fullName evidence="3">T9SS C-terminal target domain-containing protein</fullName>
    </recommendedName>
</protein>
<evidence type="ECO:0000313" key="2">
    <source>
        <dbReference type="Proteomes" id="UP000297861"/>
    </source>
</evidence>
<accession>A0A4Y8L5S9</accession>
<evidence type="ECO:0008006" key="3">
    <source>
        <dbReference type="Google" id="ProtNLM"/>
    </source>
</evidence>
<name>A0A4Y8L5S9_9BACT</name>
<dbReference type="PANTHER" id="PTHR41339">
    <property type="entry name" value="LIPL48"/>
    <property type="match status" value="1"/>
</dbReference>
<dbReference type="AlphaFoldDB" id="A0A4Y8L5S9"/>
<dbReference type="Proteomes" id="UP000297861">
    <property type="component" value="Unassembled WGS sequence"/>
</dbReference>
<organism evidence="1 2">
    <name type="scientific">Dysgonomonas capnocytophagoides</name>
    <dbReference type="NCBI Taxonomy" id="45254"/>
    <lineage>
        <taxon>Bacteria</taxon>
        <taxon>Pseudomonadati</taxon>
        <taxon>Bacteroidota</taxon>
        <taxon>Bacteroidia</taxon>
        <taxon>Bacteroidales</taxon>
        <taxon>Dysgonomonadaceae</taxon>
        <taxon>Dysgonomonas</taxon>
    </lineage>
</organism>